<dbReference type="GO" id="GO:0004641">
    <property type="term" value="F:phosphoribosylformylglycinamidine cyclo-ligase activity"/>
    <property type="evidence" value="ECO:0007669"/>
    <property type="project" value="UniProtKB-UniRule"/>
</dbReference>
<dbReference type="PANTHER" id="PTHR10520:SF12">
    <property type="entry name" value="TRIFUNCTIONAL PURINE BIOSYNTHETIC PROTEIN ADENOSINE-3"/>
    <property type="match status" value="1"/>
</dbReference>
<dbReference type="HAMAP" id="MF_00741">
    <property type="entry name" value="AIRS"/>
    <property type="match status" value="1"/>
</dbReference>
<protein>
    <recommendedName>
        <fullName evidence="5 15">Phosphoribosylformylglycinamidine cyclo-ligase</fullName>
        <ecNumber evidence="4 15">6.3.3.1</ecNumber>
    </recommendedName>
    <alternativeName>
        <fullName evidence="12 15">AIR synthase</fullName>
    </alternativeName>
    <alternativeName>
        <fullName evidence="13 15">AIRS</fullName>
    </alternativeName>
    <alternativeName>
        <fullName evidence="11 15">Phosphoribosyl-aminoimidazole synthetase</fullName>
    </alternativeName>
</protein>
<organism evidence="18 19">
    <name type="scientific">Thermaerobacter subterraneus DSM 13965</name>
    <dbReference type="NCBI Taxonomy" id="867903"/>
    <lineage>
        <taxon>Bacteria</taxon>
        <taxon>Bacillati</taxon>
        <taxon>Bacillota</taxon>
        <taxon>Clostridia</taxon>
        <taxon>Eubacteriales</taxon>
        <taxon>Clostridiales Family XVII. Incertae Sedis</taxon>
        <taxon>Thermaerobacter</taxon>
    </lineage>
</organism>
<keyword evidence="10 15" id="KW-0067">ATP-binding</keyword>
<dbReference type="PANTHER" id="PTHR10520">
    <property type="entry name" value="TRIFUNCTIONAL PURINE BIOSYNTHETIC PROTEIN ADENOSINE-3-RELATED"/>
    <property type="match status" value="1"/>
</dbReference>
<dbReference type="STRING" id="867903.ThesuDRAFT_01447"/>
<dbReference type="FunFam" id="3.90.650.10:FF:000011">
    <property type="entry name" value="Phosphoribosylformylglycinamidine cyclo-ligase"/>
    <property type="match status" value="1"/>
</dbReference>
<dbReference type="EC" id="6.3.3.1" evidence="4 15"/>
<dbReference type="GO" id="GO:0004637">
    <property type="term" value="F:phosphoribosylamine-glycine ligase activity"/>
    <property type="evidence" value="ECO:0007669"/>
    <property type="project" value="TreeGrafter"/>
</dbReference>
<comment type="pathway">
    <text evidence="2 15">Purine metabolism; IMP biosynthesis via de novo pathway; 5-amino-1-(5-phospho-D-ribosyl)imidazole from N(2)-formyl-N(1)-(5-phospho-D-ribosyl)glycinamide: step 2/2.</text>
</comment>
<dbReference type="RefSeq" id="WP_006903717.1">
    <property type="nucleotide sequence ID" value="NZ_JH976535.1"/>
</dbReference>
<keyword evidence="7 15" id="KW-0436">Ligase</keyword>
<dbReference type="AlphaFoldDB" id="K6Q351"/>
<dbReference type="eggNOG" id="COG0150">
    <property type="taxonomic scope" value="Bacteria"/>
</dbReference>
<comment type="subcellular location">
    <subcellularLocation>
        <location evidence="1 15">Cytoplasm</location>
    </subcellularLocation>
</comment>
<dbReference type="InterPro" id="IPR036676">
    <property type="entry name" value="PurM-like_C_sf"/>
</dbReference>
<keyword evidence="8 15" id="KW-0547">Nucleotide-binding</keyword>
<evidence type="ECO:0000313" key="18">
    <source>
        <dbReference type="EMBL" id="EKP95688.1"/>
    </source>
</evidence>
<dbReference type="GO" id="GO:0005524">
    <property type="term" value="F:ATP binding"/>
    <property type="evidence" value="ECO:0007669"/>
    <property type="project" value="UniProtKB-KW"/>
</dbReference>
<dbReference type="InterPro" id="IPR004733">
    <property type="entry name" value="PurM_cligase"/>
</dbReference>
<evidence type="ECO:0000256" key="1">
    <source>
        <dbReference type="ARBA" id="ARBA00004496"/>
    </source>
</evidence>
<dbReference type="SUPFAM" id="SSF55326">
    <property type="entry name" value="PurM N-terminal domain-like"/>
    <property type="match status" value="1"/>
</dbReference>
<comment type="catalytic activity">
    <reaction evidence="14 15">
        <text>2-formamido-N(1)-(5-O-phospho-beta-D-ribosyl)acetamidine + ATP = 5-amino-1-(5-phospho-beta-D-ribosyl)imidazole + ADP + phosphate + H(+)</text>
        <dbReference type="Rhea" id="RHEA:23032"/>
        <dbReference type="ChEBI" id="CHEBI:15378"/>
        <dbReference type="ChEBI" id="CHEBI:30616"/>
        <dbReference type="ChEBI" id="CHEBI:43474"/>
        <dbReference type="ChEBI" id="CHEBI:137981"/>
        <dbReference type="ChEBI" id="CHEBI:147287"/>
        <dbReference type="ChEBI" id="CHEBI:456216"/>
        <dbReference type="EC" id="6.3.3.1"/>
    </reaction>
</comment>
<evidence type="ECO:0000256" key="3">
    <source>
        <dbReference type="ARBA" id="ARBA00010280"/>
    </source>
</evidence>
<evidence type="ECO:0000256" key="9">
    <source>
        <dbReference type="ARBA" id="ARBA00022755"/>
    </source>
</evidence>
<dbReference type="GO" id="GO:0046084">
    <property type="term" value="P:adenine biosynthetic process"/>
    <property type="evidence" value="ECO:0007669"/>
    <property type="project" value="TreeGrafter"/>
</dbReference>
<evidence type="ECO:0000256" key="12">
    <source>
        <dbReference type="ARBA" id="ARBA00032931"/>
    </source>
</evidence>
<proteinExistence type="inferred from homology"/>
<comment type="similarity">
    <text evidence="3 15">Belongs to the AIR synthase family.</text>
</comment>
<dbReference type="Gene3D" id="3.30.1330.10">
    <property type="entry name" value="PurM-like, N-terminal domain"/>
    <property type="match status" value="1"/>
</dbReference>
<evidence type="ECO:0000256" key="10">
    <source>
        <dbReference type="ARBA" id="ARBA00022840"/>
    </source>
</evidence>
<dbReference type="Proteomes" id="UP000005710">
    <property type="component" value="Unassembled WGS sequence"/>
</dbReference>
<evidence type="ECO:0000256" key="2">
    <source>
        <dbReference type="ARBA" id="ARBA00004686"/>
    </source>
</evidence>
<feature type="domain" description="PurM-like C-terminal" evidence="17">
    <location>
        <begin position="189"/>
        <end position="354"/>
    </location>
</feature>
<dbReference type="GO" id="GO:0006189">
    <property type="term" value="P:'de novo' IMP biosynthetic process"/>
    <property type="evidence" value="ECO:0007669"/>
    <property type="project" value="UniProtKB-UniRule"/>
</dbReference>
<dbReference type="NCBIfam" id="TIGR00878">
    <property type="entry name" value="purM"/>
    <property type="match status" value="1"/>
</dbReference>
<reference evidence="18" key="1">
    <citation type="submission" date="2010-10" db="EMBL/GenBank/DDBJ databases">
        <authorList>
            <consortium name="US DOE Joint Genome Institute (JGI-PGF)"/>
            <person name="Lucas S."/>
            <person name="Copeland A."/>
            <person name="Lapidus A."/>
            <person name="Bruce D."/>
            <person name="Goodwin L."/>
            <person name="Pitluck S."/>
            <person name="Kyrpides N."/>
            <person name="Mavromatis K."/>
            <person name="Detter J.C."/>
            <person name="Han C."/>
            <person name="Land M."/>
            <person name="Hauser L."/>
            <person name="Markowitz V."/>
            <person name="Cheng J.-F."/>
            <person name="Hugenholtz P."/>
            <person name="Woyke T."/>
            <person name="Wu D."/>
            <person name="Pukall R."/>
            <person name="Wahrenburg C."/>
            <person name="Brambilla E."/>
            <person name="Klenk H.-P."/>
            <person name="Eisen J.A."/>
        </authorList>
    </citation>
    <scope>NUCLEOTIDE SEQUENCE [LARGE SCALE GENOMIC DNA]</scope>
    <source>
        <strain evidence="18">DSM 13965</strain>
    </source>
</reference>
<feature type="domain" description="PurM-like N-terminal" evidence="16">
    <location>
        <begin position="69"/>
        <end position="177"/>
    </location>
</feature>
<dbReference type="InterPro" id="IPR016188">
    <property type="entry name" value="PurM-like_N"/>
</dbReference>
<dbReference type="Pfam" id="PF02769">
    <property type="entry name" value="AIRS_C"/>
    <property type="match status" value="1"/>
</dbReference>
<evidence type="ECO:0000259" key="17">
    <source>
        <dbReference type="Pfam" id="PF02769"/>
    </source>
</evidence>
<reference evidence="18" key="2">
    <citation type="submission" date="2012-10" db="EMBL/GenBank/DDBJ databases">
        <title>Improved high-quality draft of Thermaerobacter subterraneus C21, DSM 13965.</title>
        <authorList>
            <consortium name="DOE Joint Genome Institute"/>
            <person name="Eisen J."/>
            <person name="Huntemann M."/>
            <person name="Wei C.-L."/>
            <person name="Han J."/>
            <person name="Detter J.C."/>
            <person name="Han C."/>
            <person name="Tapia R."/>
            <person name="Chen A."/>
            <person name="Kyrpides N."/>
            <person name="Mavromatis K."/>
            <person name="Markowitz V."/>
            <person name="Szeto E."/>
            <person name="Ivanova N."/>
            <person name="Mikhailova N."/>
            <person name="Ovchinnikova G."/>
            <person name="Pagani I."/>
            <person name="Pati A."/>
            <person name="Goodwin L."/>
            <person name="Nordberg H.P."/>
            <person name="Cantor M.N."/>
            <person name="Hua S.X."/>
            <person name="Woyke T."/>
            <person name="Eisen J."/>
            <person name="Klenk H.-P."/>
        </authorList>
    </citation>
    <scope>NUCLEOTIDE SEQUENCE [LARGE SCALE GENOMIC DNA]</scope>
    <source>
        <strain evidence="18">DSM 13965</strain>
    </source>
</reference>
<dbReference type="HOGENOM" id="CLU_047116_0_0_9"/>
<dbReference type="CDD" id="cd02196">
    <property type="entry name" value="PurM"/>
    <property type="match status" value="1"/>
</dbReference>
<dbReference type="InterPro" id="IPR010918">
    <property type="entry name" value="PurM-like_C_dom"/>
</dbReference>
<gene>
    <name evidence="15" type="primary">purM</name>
    <name evidence="18" type="ORF">ThesuDRAFT_01447</name>
</gene>
<evidence type="ECO:0000256" key="15">
    <source>
        <dbReference type="HAMAP-Rule" id="MF_00741"/>
    </source>
</evidence>
<evidence type="ECO:0000256" key="7">
    <source>
        <dbReference type="ARBA" id="ARBA00022598"/>
    </source>
</evidence>
<evidence type="ECO:0000256" key="11">
    <source>
        <dbReference type="ARBA" id="ARBA00031908"/>
    </source>
</evidence>
<keyword evidence="19" id="KW-1185">Reference proteome</keyword>
<evidence type="ECO:0000256" key="13">
    <source>
        <dbReference type="ARBA" id="ARBA00033093"/>
    </source>
</evidence>
<dbReference type="GO" id="GO:0005829">
    <property type="term" value="C:cytosol"/>
    <property type="evidence" value="ECO:0007669"/>
    <property type="project" value="TreeGrafter"/>
</dbReference>
<evidence type="ECO:0000256" key="5">
    <source>
        <dbReference type="ARBA" id="ARBA00020367"/>
    </source>
</evidence>
<dbReference type="EMBL" id="AENY02000002">
    <property type="protein sequence ID" value="EKP95688.1"/>
    <property type="molecule type" value="Genomic_DNA"/>
</dbReference>
<dbReference type="InterPro" id="IPR036921">
    <property type="entry name" value="PurM-like_N_sf"/>
</dbReference>
<keyword evidence="6 15" id="KW-0963">Cytoplasm</keyword>
<evidence type="ECO:0000259" key="16">
    <source>
        <dbReference type="Pfam" id="PF00586"/>
    </source>
</evidence>
<keyword evidence="9 15" id="KW-0658">Purine biosynthesis</keyword>
<dbReference type="Gene3D" id="3.90.650.10">
    <property type="entry name" value="PurM-like C-terminal domain"/>
    <property type="match status" value="1"/>
</dbReference>
<comment type="caution">
    <text evidence="18">The sequence shown here is derived from an EMBL/GenBank/DDBJ whole genome shotgun (WGS) entry which is preliminary data.</text>
</comment>
<dbReference type="UniPathway" id="UPA00074">
    <property type="reaction ID" value="UER00129"/>
</dbReference>
<accession>K6Q351</accession>
<evidence type="ECO:0000256" key="14">
    <source>
        <dbReference type="ARBA" id="ARBA00049057"/>
    </source>
</evidence>
<evidence type="ECO:0000256" key="8">
    <source>
        <dbReference type="ARBA" id="ARBA00022741"/>
    </source>
</evidence>
<name>K6Q351_9FIRM</name>
<evidence type="ECO:0000256" key="4">
    <source>
        <dbReference type="ARBA" id="ARBA00013047"/>
    </source>
</evidence>
<dbReference type="Pfam" id="PF00586">
    <property type="entry name" value="AIRS"/>
    <property type="match status" value="1"/>
</dbReference>
<evidence type="ECO:0000313" key="19">
    <source>
        <dbReference type="Proteomes" id="UP000005710"/>
    </source>
</evidence>
<sequence length="371" mass="37713">MSDRAPGEAVPGGMGAGGNRLTYREAGVDLEAAEAAVAAIGRVAATARRPEVVGGIGAFAGFFRWGGAGGGLLAATCDGVGTKLAVTLEQDALETAGWDLVAMNVNDLVVHGAEPLFFLDYVAVGRLDPQRVARVVQGMAEACREAGCALLGGETAELPGLLPPGGMELAGFAVGHVPGGEPLDGRAVRPGDVILGLPSSGPHSNGFALIRRVAAAAGARWEDPLPGTAGTLGEAVLAPTRLYAAAARRLREAFEVRALAHITGGGLPGNVPRTLPAGCRAVLEWGSWPVPPVFHWLHRQGGVPWAEMVRVFNVGIGMTVVVPAAQAEGARRLAAEVLGTEVPVIGRIVAGPRGVEFEPPPGTNPPGGAGL</sequence>
<dbReference type="SUPFAM" id="SSF56042">
    <property type="entry name" value="PurM C-terminal domain-like"/>
    <property type="match status" value="1"/>
</dbReference>
<evidence type="ECO:0000256" key="6">
    <source>
        <dbReference type="ARBA" id="ARBA00022490"/>
    </source>
</evidence>